<feature type="transmembrane region" description="Helical" evidence="1">
    <location>
        <begin position="493"/>
        <end position="514"/>
    </location>
</feature>
<dbReference type="SMART" id="SM00028">
    <property type="entry name" value="TPR"/>
    <property type="match status" value="3"/>
</dbReference>
<accession>A0ABM9A2R9</accession>
<reference evidence="3" key="1">
    <citation type="submission" date="2021-11" db="EMBL/GenBank/DDBJ databases">
        <authorList>
            <person name="Rodrigo-Torres L."/>
            <person name="Arahal R. D."/>
            <person name="Lucena T."/>
        </authorList>
    </citation>
    <scope>NUCLEOTIDE SEQUENCE</scope>
    <source>
        <strain evidence="3">CECT 7928</strain>
    </source>
</reference>
<organism evidence="3 4">
    <name type="scientific">Vibrio marisflavi CECT 7928</name>
    <dbReference type="NCBI Taxonomy" id="634439"/>
    <lineage>
        <taxon>Bacteria</taxon>
        <taxon>Pseudomonadati</taxon>
        <taxon>Pseudomonadota</taxon>
        <taxon>Gammaproteobacteria</taxon>
        <taxon>Vibrionales</taxon>
        <taxon>Vibrionaceae</taxon>
        <taxon>Vibrio</taxon>
    </lineage>
</organism>
<dbReference type="InterPro" id="IPR019734">
    <property type="entry name" value="TPR_rpt"/>
</dbReference>
<feature type="chain" id="PRO_5045748312" description="Tetratricopeptide repeat protein" evidence="2">
    <location>
        <begin position="24"/>
        <end position="759"/>
    </location>
</feature>
<keyword evidence="1" id="KW-0812">Transmembrane</keyword>
<evidence type="ECO:0000313" key="3">
    <source>
        <dbReference type="EMBL" id="CAH0538935.1"/>
    </source>
</evidence>
<keyword evidence="1" id="KW-1133">Transmembrane helix</keyword>
<keyword evidence="1" id="KW-0472">Membrane</keyword>
<evidence type="ECO:0000256" key="2">
    <source>
        <dbReference type="SAM" id="SignalP"/>
    </source>
</evidence>
<dbReference type="InterPro" id="IPR011990">
    <property type="entry name" value="TPR-like_helical_dom_sf"/>
</dbReference>
<name>A0ABM9A2R9_9VIBR</name>
<sequence>MLKTRWISLFCFLAFSVPNITYAATTSGTPMLEEAYRLLNFLPKQSKKLANNYISQRTLANISNRTFSPITHNKSDATVRTPIGTIDALQILAQAEFNMHHYNVAFQQLVKAENLAKQYDLPYSRLLVQIQDTRLYWLRNHNSKLANEKIKGIEKAYKAISKKDSLANVIHYQLIKLGAEIASYENKIDRAKLLYSKLKGIAEESKSEKTLIDYHTATGKFLLSHNFYNSALSDLLTGYWLAIENNSSVQLAVINQLLGQLFYQRGVLDKAVDHLSQAADFYDNYEETPVLPAILKQLGDIYFAEGKYNLALVHYFNVIDHENMQDSVEQITDVRLSLAATYLKLKDVSLAKRYLTHAESLIKYSNYPYLNARAALLKAELAYNDNKSSVVIKEANQALSNAKFADKSKRITIQENAYDMLYLGYEQGKQYKKALEYLKEYDQIKNQQQQKLNLISEDDFRQQKQFIEQTLHLVSQKLVLETTYDEYQRFKKIAVSLAVVAVCFSIIIIWRGNIVSKQQRKIKQLKEDLFSHSRSGLKNLRMLNAKLSESMEQSSMNFEKWHIGELIHEPLSDRLRFVMIDIPFLRTMYLQHGYIEGLKLENKFGEYLQERVKSPARIYHFSDANLLYIEPTGEQPATPEELFNKVQGWINEFEQDLRINRTVRVGIADYPFLPRAYTAINDKELLDILLMSTSAARTLSMKEHSSQWVYLKAIENAPAASLATGDIRKACKHSIGQGLIKVHSSYENEESIKKLLKDS</sequence>
<evidence type="ECO:0000313" key="4">
    <source>
        <dbReference type="Proteomes" id="UP000838748"/>
    </source>
</evidence>
<dbReference type="SUPFAM" id="SSF48452">
    <property type="entry name" value="TPR-like"/>
    <property type="match status" value="1"/>
</dbReference>
<dbReference type="RefSeq" id="WP_237361099.1">
    <property type="nucleotide sequence ID" value="NZ_CAKLDM010000002.1"/>
</dbReference>
<dbReference type="Gene3D" id="1.25.40.10">
    <property type="entry name" value="Tetratricopeptide repeat domain"/>
    <property type="match status" value="1"/>
</dbReference>
<keyword evidence="2" id="KW-0732">Signal</keyword>
<comment type="caution">
    <text evidence="3">The sequence shown here is derived from an EMBL/GenBank/DDBJ whole genome shotgun (WGS) entry which is preliminary data.</text>
</comment>
<gene>
    <name evidence="3" type="ORF">VMF7928_01765</name>
</gene>
<evidence type="ECO:0008006" key="5">
    <source>
        <dbReference type="Google" id="ProtNLM"/>
    </source>
</evidence>
<protein>
    <recommendedName>
        <fullName evidence="5">Tetratricopeptide repeat protein</fullName>
    </recommendedName>
</protein>
<proteinExistence type="predicted"/>
<dbReference type="Proteomes" id="UP000838748">
    <property type="component" value="Unassembled WGS sequence"/>
</dbReference>
<keyword evidence="4" id="KW-1185">Reference proteome</keyword>
<evidence type="ECO:0000256" key="1">
    <source>
        <dbReference type="SAM" id="Phobius"/>
    </source>
</evidence>
<dbReference type="EMBL" id="CAKLDM010000002">
    <property type="protein sequence ID" value="CAH0538935.1"/>
    <property type="molecule type" value="Genomic_DNA"/>
</dbReference>
<feature type="signal peptide" evidence="2">
    <location>
        <begin position="1"/>
        <end position="23"/>
    </location>
</feature>